<evidence type="ECO:0008006" key="3">
    <source>
        <dbReference type="Google" id="ProtNLM"/>
    </source>
</evidence>
<dbReference type="EMBL" id="LR593887">
    <property type="protein sequence ID" value="VTR97900.1"/>
    <property type="molecule type" value="Genomic_DNA"/>
</dbReference>
<reference evidence="1" key="1">
    <citation type="submission" date="2019-04" db="EMBL/GenBank/DDBJ databases">
        <authorList>
            <consortium name="Science for Life Laboratories"/>
        </authorList>
    </citation>
    <scope>NUCLEOTIDE SEQUENCE</scope>
    <source>
        <strain evidence="1">MBLW1</strain>
    </source>
</reference>
<keyword evidence="2" id="KW-1185">Reference proteome</keyword>
<dbReference type="AlphaFoldDB" id="A0A6C2YIJ3"/>
<evidence type="ECO:0000313" key="2">
    <source>
        <dbReference type="Proteomes" id="UP000464378"/>
    </source>
</evidence>
<gene>
    <name evidence="1" type="ORF">GMBLW1_27230</name>
</gene>
<dbReference type="EMBL" id="LR586016">
    <property type="protein sequence ID" value="VIP01237.1"/>
    <property type="molecule type" value="Genomic_DNA"/>
</dbReference>
<organism evidence="1">
    <name type="scientific">Tuwongella immobilis</name>
    <dbReference type="NCBI Taxonomy" id="692036"/>
    <lineage>
        <taxon>Bacteria</taxon>
        <taxon>Pseudomonadati</taxon>
        <taxon>Planctomycetota</taxon>
        <taxon>Planctomycetia</taxon>
        <taxon>Gemmatales</taxon>
        <taxon>Gemmataceae</taxon>
        <taxon>Tuwongella</taxon>
    </lineage>
</organism>
<proteinExistence type="predicted"/>
<sequence>MNADDRLTSVYLDPDGVSVLAYADLLEEQGRLSAAQFLRAVYHADQATPASPDYLLWMEAADRALTPEVIHWLEMGHSTGMPAGPSGWQYHSFRGLPGWKTFSNFRNFRAQAETLANESGPLMLAISEIGVRQVRTLLQSGVAQRLVGLQLNVNATQTRRPFQAFSQMSEFPSLGILELRFDSASPEMWMDLAGHANWNRIHSLGLTFRQSAYSGIGQFGNQAPEMRVQRLTISRRAEQRDQPETERWVLDAITEDAIAQKPVFSQVRELTINEMCGSAPNARPRSGKWRDWLANRETITLRGEPLSADEATDWATFADGAPVHELHLRSRETIIPEVMDALVKNWPRNSHVHTLELWAMGLQPETTRQFLQWPALANVRNLDMSYLLPSEDTIEQISNSEYLNRLERLDIRSSSFAAEHLTMLSQGHGLQSLKELWLQLRRSEAEEQLQPMRNLLAGQVGQSLWRLVIETMPETIDWLRSLAQDHPMPQLRQLCLLGTTLSRKNVDQFLKWNVHPKLWRLTLVGESTRFDLIRDPELGWSPLPENYPTR</sequence>
<dbReference type="Gene3D" id="3.80.10.10">
    <property type="entry name" value="Ribonuclease Inhibitor"/>
    <property type="match status" value="1"/>
</dbReference>
<dbReference type="InParanoid" id="A0A6C2YIJ3"/>
<dbReference type="RefSeq" id="WP_162656463.1">
    <property type="nucleotide sequence ID" value="NZ_LR593887.1"/>
</dbReference>
<evidence type="ECO:0000313" key="1">
    <source>
        <dbReference type="EMBL" id="VIP01237.1"/>
    </source>
</evidence>
<dbReference type="KEGG" id="tim:GMBLW1_27230"/>
<accession>A0A6C2YIJ3</accession>
<name>A0A6C2YIJ3_9BACT</name>
<dbReference type="InterPro" id="IPR032675">
    <property type="entry name" value="LRR_dom_sf"/>
</dbReference>
<dbReference type="SUPFAM" id="SSF52047">
    <property type="entry name" value="RNI-like"/>
    <property type="match status" value="1"/>
</dbReference>
<protein>
    <recommendedName>
        <fullName evidence="3">Repeat-companion domain protein</fullName>
    </recommendedName>
</protein>
<dbReference type="Proteomes" id="UP000464378">
    <property type="component" value="Chromosome"/>
</dbReference>